<dbReference type="GO" id="GO:0005768">
    <property type="term" value="C:endosome"/>
    <property type="evidence" value="ECO:0007669"/>
    <property type="project" value="TreeGrafter"/>
</dbReference>
<keyword evidence="3" id="KW-0863">Zinc-finger</keyword>
<feature type="domain" description="Pep3/Vps18 beta-propeller" evidence="9">
    <location>
        <begin position="24"/>
        <end position="390"/>
    </location>
</feature>
<dbReference type="OrthoDB" id="1845386at2759"/>
<dbReference type="Pfam" id="PF26148">
    <property type="entry name" value="VPS18_RING_C"/>
    <property type="match status" value="1"/>
</dbReference>
<feature type="repeat" description="CHCR" evidence="7">
    <location>
        <begin position="622"/>
        <end position="787"/>
    </location>
</feature>
<dbReference type="InterPro" id="IPR007810">
    <property type="entry name" value="Pep3/Vps18_beta-prop"/>
</dbReference>
<dbReference type="Pfam" id="PF05131">
    <property type="entry name" value="Pep3_Vps18"/>
    <property type="match status" value="1"/>
</dbReference>
<dbReference type="EMBL" id="MU004235">
    <property type="protein sequence ID" value="KAF2669460.1"/>
    <property type="molecule type" value="Genomic_DNA"/>
</dbReference>
<comment type="subcellular location">
    <subcellularLocation>
        <location evidence="6">Endomembrane system</location>
        <topology evidence="6">Peripheral membrane protein</topology>
        <orientation evidence="6">Cytoplasmic side</orientation>
    </subcellularLocation>
</comment>
<dbReference type="Proteomes" id="UP000799302">
    <property type="component" value="Unassembled WGS sequence"/>
</dbReference>
<dbReference type="GO" id="GO:0006886">
    <property type="term" value="P:intracellular protein transport"/>
    <property type="evidence" value="ECO:0007669"/>
    <property type="project" value="UniProtKB-UniRule"/>
</dbReference>
<accession>A0A6A6UC21</accession>
<dbReference type="PANTHER" id="PTHR23323:SF26">
    <property type="entry name" value="VACUOLAR PROTEIN SORTING-ASSOCIATED PROTEIN 18 HOMOLOG"/>
    <property type="match status" value="1"/>
</dbReference>
<dbReference type="SUPFAM" id="SSF57850">
    <property type="entry name" value="RING/U-box"/>
    <property type="match status" value="1"/>
</dbReference>
<protein>
    <submittedName>
        <fullName evidence="11">Uncharacterized protein</fullName>
    </submittedName>
</protein>
<evidence type="ECO:0000256" key="5">
    <source>
        <dbReference type="ARBA" id="ARBA00023136"/>
    </source>
</evidence>
<gene>
    <name evidence="11" type="ORF">BT63DRAFT_413886</name>
</gene>
<evidence type="ECO:0000259" key="9">
    <source>
        <dbReference type="Pfam" id="PF05131"/>
    </source>
</evidence>
<dbReference type="InterPro" id="IPR011047">
    <property type="entry name" value="Quinoprotein_ADH-like_sf"/>
</dbReference>
<proteinExistence type="inferred from homology"/>
<dbReference type="GO" id="GO:0008270">
    <property type="term" value="F:zinc ion binding"/>
    <property type="evidence" value="ECO:0007669"/>
    <property type="project" value="UniProtKB-KW"/>
</dbReference>
<evidence type="ECO:0000256" key="2">
    <source>
        <dbReference type="ARBA" id="ARBA00022723"/>
    </source>
</evidence>
<feature type="coiled-coil region" evidence="8">
    <location>
        <begin position="818"/>
        <end position="852"/>
    </location>
</feature>
<dbReference type="GO" id="GO:0030897">
    <property type="term" value="C:HOPS complex"/>
    <property type="evidence" value="ECO:0007669"/>
    <property type="project" value="TreeGrafter"/>
</dbReference>
<evidence type="ECO:0000313" key="12">
    <source>
        <dbReference type="Proteomes" id="UP000799302"/>
    </source>
</evidence>
<evidence type="ECO:0000256" key="1">
    <source>
        <dbReference type="ARBA" id="ARBA00010454"/>
    </source>
</evidence>
<dbReference type="InterPro" id="IPR011990">
    <property type="entry name" value="TPR-like_helical_dom_sf"/>
</dbReference>
<organism evidence="11 12">
    <name type="scientific">Microthyrium microscopicum</name>
    <dbReference type="NCBI Taxonomy" id="703497"/>
    <lineage>
        <taxon>Eukaryota</taxon>
        <taxon>Fungi</taxon>
        <taxon>Dikarya</taxon>
        <taxon>Ascomycota</taxon>
        <taxon>Pezizomycotina</taxon>
        <taxon>Dothideomycetes</taxon>
        <taxon>Dothideomycetes incertae sedis</taxon>
        <taxon>Microthyriales</taxon>
        <taxon>Microthyriaceae</taxon>
        <taxon>Microthyrium</taxon>
    </lineage>
</organism>
<dbReference type="Gene3D" id="1.25.40.10">
    <property type="entry name" value="Tetratricopeptide repeat domain"/>
    <property type="match status" value="1"/>
</dbReference>
<comment type="similarity">
    <text evidence="1">Belongs to the VPS18 family.</text>
</comment>
<name>A0A6A6UC21_9PEZI</name>
<dbReference type="GO" id="GO:0048284">
    <property type="term" value="P:organelle fusion"/>
    <property type="evidence" value="ECO:0007669"/>
    <property type="project" value="TreeGrafter"/>
</dbReference>
<feature type="domain" description="Pep3/Vps18 RING C-terminal" evidence="10">
    <location>
        <begin position="863"/>
        <end position="951"/>
    </location>
</feature>
<dbReference type="PROSITE" id="PS50236">
    <property type="entry name" value="CHCR"/>
    <property type="match status" value="1"/>
</dbReference>
<dbReference type="GO" id="GO:0006904">
    <property type="term" value="P:vesicle docking involved in exocytosis"/>
    <property type="evidence" value="ECO:0007669"/>
    <property type="project" value="TreeGrafter"/>
</dbReference>
<dbReference type="GO" id="GO:0030674">
    <property type="term" value="F:protein-macromolecule adaptor activity"/>
    <property type="evidence" value="ECO:0007669"/>
    <property type="project" value="TreeGrafter"/>
</dbReference>
<dbReference type="GO" id="GO:0007033">
    <property type="term" value="P:vacuole organization"/>
    <property type="evidence" value="ECO:0007669"/>
    <property type="project" value="TreeGrafter"/>
</dbReference>
<keyword evidence="12" id="KW-1185">Reference proteome</keyword>
<keyword evidence="2" id="KW-0479">Metal-binding</keyword>
<dbReference type="AlphaFoldDB" id="A0A6A6UC21"/>
<evidence type="ECO:0000256" key="4">
    <source>
        <dbReference type="ARBA" id="ARBA00022833"/>
    </source>
</evidence>
<sequence>MSFDPLGGYIPPSELPPEDAGELPIFNVERVQLQFPRPSDFAAAQVSNNTIVLAFSTGRILRIDLEDAGEIEDIDLPKKPTEIGTIRQLFLDPTASHLLVTTSLGENFYLHSQSKAPKHLSRLKGVSISSVAWNPSQPTASTREILVGSSDGNIYETFIEPQPEFYRREEKYVKNVFKTKDGPVVGIWADTLDNGAFRRVLAATPTRLMHWVGRSGQSGHEGSGSIFSKLFDGENPAVHDIPNPSASASAMVVSPEAQDVDSGNPIADRTFAWLCAEGVFHGKLLTSPESSDLGEILLSEAKLYKRSQVPPSISSNGRPKIAQEPSASLILSQWHVIQLVEGRIVASNRLDDTVVMDQQVLEPGQKSLGLFSDSKKDTFWLVTADELFEIRAEEETRDIWKILLKSQQFDAASQFAKTAEQKDAVATASGDYLVSTKHFMEAAAVYGRSTKPFEEVALTFVDNSEHDALRKYLLTKLSTLGKKAVMQRMMVATWLIELFMAKLNMLDDTITTKAELTEDMNTAQSKDQLSTIRAEYQAFAKKYKTDLDVKTTYEIISSHGREEELLYFAGIVDDYSYVLAYWIQRDRWDESLTVLKKQSDPEIFYKYASVLIANAPGELVDILMRQSNLDPTRLIPALLNYNKIASAQSPSPTPNQAIRYLNFVINNLVSTDPSIHNTLISILAASPSSDESALLTYLRNQSYLPEPSYDADFALRLCIQHDRVQSCVHIYTSMSQYSRAVDLALKHNEVDLASTVADQSTGDAALRKKLWLKIAKTVIANSPGNVKTAIDFLKRCELLRIEDLIPFFPDFVIIDDFKEEICTALEEYSRSIDALKRDMDEAAITASNIKLEIKALDQRYAIVEPGERCWICKLPLLMKQFFVFPCQHAFHSECLGTRVIELTGPSKGRKIRELQGEVQKSSGKTRENKIAELDGVVGASCLLCSDLAIKQIDSPFIAADDNRDEWEI</sequence>
<evidence type="ECO:0000256" key="8">
    <source>
        <dbReference type="SAM" id="Coils"/>
    </source>
</evidence>
<evidence type="ECO:0000256" key="6">
    <source>
        <dbReference type="ARBA" id="ARBA00029433"/>
    </source>
</evidence>
<keyword evidence="4" id="KW-0862">Zinc</keyword>
<keyword evidence="5" id="KW-0472">Membrane</keyword>
<dbReference type="CDD" id="cd16462">
    <property type="entry name" value="RING-H2_Pep3p-like"/>
    <property type="match status" value="1"/>
</dbReference>
<dbReference type="InterPro" id="IPR058919">
    <property type="entry name" value="Pep3/Vps18_RING_C"/>
</dbReference>
<dbReference type="PANTHER" id="PTHR23323">
    <property type="entry name" value="VACUOLAR PROTEIN SORTING-ASSOCIATED PROTEIN"/>
    <property type="match status" value="1"/>
</dbReference>
<reference evidence="11" key="1">
    <citation type="journal article" date="2020" name="Stud. Mycol.">
        <title>101 Dothideomycetes genomes: a test case for predicting lifestyles and emergence of pathogens.</title>
        <authorList>
            <person name="Haridas S."/>
            <person name="Albert R."/>
            <person name="Binder M."/>
            <person name="Bloem J."/>
            <person name="Labutti K."/>
            <person name="Salamov A."/>
            <person name="Andreopoulos B."/>
            <person name="Baker S."/>
            <person name="Barry K."/>
            <person name="Bills G."/>
            <person name="Bluhm B."/>
            <person name="Cannon C."/>
            <person name="Castanera R."/>
            <person name="Culley D."/>
            <person name="Daum C."/>
            <person name="Ezra D."/>
            <person name="Gonzalez J."/>
            <person name="Henrissat B."/>
            <person name="Kuo A."/>
            <person name="Liang C."/>
            <person name="Lipzen A."/>
            <person name="Lutzoni F."/>
            <person name="Magnuson J."/>
            <person name="Mondo S."/>
            <person name="Nolan M."/>
            <person name="Ohm R."/>
            <person name="Pangilinan J."/>
            <person name="Park H.-J."/>
            <person name="Ramirez L."/>
            <person name="Alfaro M."/>
            <person name="Sun H."/>
            <person name="Tritt A."/>
            <person name="Yoshinaga Y."/>
            <person name="Zwiers L.-H."/>
            <person name="Turgeon B."/>
            <person name="Goodwin S."/>
            <person name="Spatafora J."/>
            <person name="Crous P."/>
            <person name="Grigoriev I."/>
        </authorList>
    </citation>
    <scope>NUCLEOTIDE SEQUENCE</scope>
    <source>
        <strain evidence="11">CBS 115976</strain>
    </source>
</reference>
<dbReference type="GO" id="GO:0007032">
    <property type="term" value="P:endosome organization"/>
    <property type="evidence" value="ECO:0007669"/>
    <property type="project" value="TreeGrafter"/>
</dbReference>
<keyword evidence="8" id="KW-0175">Coiled coil</keyword>
<dbReference type="InterPro" id="IPR000547">
    <property type="entry name" value="Clathrin_H-chain/VPS_repeat"/>
</dbReference>
<evidence type="ECO:0000256" key="7">
    <source>
        <dbReference type="PROSITE-ProRule" id="PRU01006"/>
    </source>
</evidence>
<dbReference type="SUPFAM" id="SSF50998">
    <property type="entry name" value="Quinoprotein alcohol dehydrogenase-like"/>
    <property type="match status" value="1"/>
</dbReference>
<evidence type="ECO:0000259" key="10">
    <source>
        <dbReference type="Pfam" id="PF26148"/>
    </source>
</evidence>
<evidence type="ECO:0000256" key="3">
    <source>
        <dbReference type="ARBA" id="ARBA00022771"/>
    </source>
</evidence>
<evidence type="ECO:0000313" key="11">
    <source>
        <dbReference type="EMBL" id="KAF2669460.1"/>
    </source>
</evidence>